<keyword evidence="3" id="KW-0677">Repeat</keyword>
<evidence type="ECO:0000256" key="4">
    <source>
        <dbReference type="ARBA" id="ARBA00022989"/>
    </source>
</evidence>
<evidence type="ECO:0000256" key="5">
    <source>
        <dbReference type="ARBA" id="ARBA00023136"/>
    </source>
</evidence>
<dbReference type="STRING" id="7240.B4Q3J2"/>
<dbReference type="SMART" id="SM00150">
    <property type="entry name" value="SPEC"/>
    <property type="match status" value="7"/>
</dbReference>
<accession>B4Q3J2</accession>
<dbReference type="AlphaFoldDB" id="B4Q3J2"/>
<gene>
    <name evidence="7" type="primary">Dsim\GD23325</name>
    <name evidence="7" type="ORF">Dsim_GD23325</name>
</gene>
<dbReference type="InterPro" id="IPR018159">
    <property type="entry name" value="Spectrin/alpha-actinin"/>
</dbReference>
<evidence type="ECO:0000313" key="7">
    <source>
        <dbReference type="EMBL" id="EDX03796.1"/>
    </source>
</evidence>
<dbReference type="SMR" id="B4Q3J2"/>
<dbReference type="EMBL" id="CM000361">
    <property type="protein sequence ID" value="EDX03796.1"/>
    <property type="molecule type" value="Genomic_DNA"/>
</dbReference>
<dbReference type="Proteomes" id="UP000000304">
    <property type="component" value="Chromosome 2L"/>
</dbReference>
<dbReference type="GO" id="GO:0005737">
    <property type="term" value="C:cytoplasm"/>
    <property type="evidence" value="ECO:0007669"/>
    <property type="project" value="TreeGrafter"/>
</dbReference>
<feature type="non-terminal residue" evidence="7">
    <location>
        <position position="1"/>
    </location>
</feature>
<dbReference type="FunFam" id="1.20.58.60:FF:000230">
    <property type="entry name" value="Uncharacterized protein, isoform D"/>
    <property type="match status" value="1"/>
</dbReference>
<feature type="coiled-coil region" evidence="6">
    <location>
        <begin position="886"/>
        <end position="916"/>
    </location>
</feature>
<evidence type="ECO:0000256" key="3">
    <source>
        <dbReference type="ARBA" id="ARBA00022737"/>
    </source>
</evidence>
<keyword evidence="2" id="KW-0812">Transmembrane</keyword>
<keyword evidence="8" id="KW-1185">Reference proteome</keyword>
<name>B4Q3J2_DROSI</name>
<keyword evidence="4" id="KW-1133">Transmembrane helix</keyword>
<feature type="coiled-coil region" evidence="6">
    <location>
        <begin position="578"/>
        <end position="608"/>
    </location>
</feature>
<dbReference type="CDD" id="cd00176">
    <property type="entry name" value="SPEC"/>
    <property type="match status" value="2"/>
</dbReference>
<dbReference type="OMA" id="ESWHERC"/>
<dbReference type="GO" id="GO:0051015">
    <property type="term" value="F:actin filament binding"/>
    <property type="evidence" value="ECO:0007669"/>
    <property type="project" value="TreeGrafter"/>
</dbReference>
<reference evidence="7 8" key="1">
    <citation type="journal article" date="2007" name="Nature">
        <title>Evolution of genes and genomes on the Drosophila phylogeny.</title>
        <authorList>
            <consortium name="Drosophila 12 Genomes Consortium"/>
            <person name="Clark A.G."/>
            <person name="Eisen M.B."/>
            <person name="Smith D.R."/>
            <person name="Bergman C.M."/>
            <person name="Oliver B."/>
            <person name="Markow T.A."/>
            <person name="Kaufman T.C."/>
            <person name="Kellis M."/>
            <person name="Gelbart W."/>
            <person name="Iyer V.N."/>
            <person name="Pollard D.A."/>
            <person name="Sackton T.B."/>
            <person name="Larracuente A.M."/>
            <person name="Singh N.D."/>
            <person name="Abad J.P."/>
            <person name="Abt D.N."/>
            <person name="Adryan B."/>
            <person name="Aguade M."/>
            <person name="Akashi H."/>
            <person name="Anderson W.W."/>
            <person name="Aquadro C.F."/>
            <person name="Ardell D.H."/>
            <person name="Arguello R."/>
            <person name="Artieri C.G."/>
            <person name="Barbash D.A."/>
            <person name="Barker D."/>
            <person name="Barsanti P."/>
            <person name="Batterham P."/>
            <person name="Batzoglou S."/>
            <person name="Begun D."/>
            <person name="Bhutkar A."/>
            <person name="Blanco E."/>
            <person name="Bosak S.A."/>
            <person name="Bradley R.K."/>
            <person name="Brand A.D."/>
            <person name="Brent M.R."/>
            <person name="Brooks A.N."/>
            <person name="Brown R.H."/>
            <person name="Butlin R.K."/>
            <person name="Caggese C."/>
            <person name="Calvi B.R."/>
            <person name="Bernardo de Carvalho A."/>
            <person name="Caspi A."/>
            <person name="Castrezana S."/>
            <person name="Celniker S.E."/>
            <person name="Chang J.L."/>
            <person name="Chapple C."/>
            <person name="Chatterji S."/>
            <person name="Chinwalla A."/>
            <person name="Civetta A."/>
            <person name="Clifton S.W."/>
            <person name="Comeron J.M."/>
            <person name="Costello J.C."/>
            <person name="Coyne J.A."/>
            <person name="Daub J."/>
            <person name="David R.G."/>
            <person name="Delcher A.L."/>
            <person name="Delehaunty K."/>
            <person name="Do C.B."/>
            <person name="Ebling H."/>
            <person name="Edwards K."/>
            <person name="Eickbush T."/>
            <person name="Evans J.D."/>
            <person name="Filipski A."/>
            <person name="Findeiss S."/>
            <person name="Freyhult E."/>
            <person name="Fulton L."/>
            <person name="Fulton R."/>
            <person name="Garcia A.C."/>
            <person name="Gardiner A."/>
            <person name="Garfield D.A."/>
            <person name="Garvin B.E."/>
            <person name="Gibson G."/>
            <person name="Gilbert D."/>
            <person name="Gnerre S."/>
            <person name="Godfrey J."/>
            <person name="Good R."/>
            <person name="Gotea V."/>
            <person name="Gravely B."/>
            <person name="Greenberg A.J."/>
            <person name="Griffiths-Jones S."/>
            <person name="Gross S."/>
            <person name="Guigo R."/>
            <person name="Gustafson E.A."/>
            <person name="Haerty W."/>
            <person name="Hahn M.W."/>
            <person name="Halligan D.L."/>
            <person name="Halpern A.L."/>
            <person name="Halter G.M."/>
            <person name="Han M.V."/>
            <person name="Heger A."/>
            <person name="Hillier L."/>
            <person name="Hinrichs A.S."/>
            <person name="Holmes I."/>
            <person name="Hoskins R.A."/>
            <person name="Hubisz M.J."/>
            <person name="Hultmark D."/>
            <person name="Huntley M.A."/>
            <person name="Jaffe D.B."/>
            <person name="Jagadeeshan S."/>
            <person name="Jeck W.R."/>
            <person name="Johnson J."/>
            <person name="Jones C.D."/>
            <person name="Jordan W.C."/>
            <person name="Karpen G.H."/>
            <person name="Kataoka E."/>
            <person name="Keightley P.D."/>
            <person name="Kheradpour P."/>
            <person name="Kirkness E.F."/>
            <person name="Koerich L.B."/>
            <person name="Kristiansen K."/>
            <person name="Kudrna D."/>
            <person name="Kulathinal R.J."/>
            <person name="Kumar S."/>
            <person name="Kwok R."/>
            <person name="Lander E."/>
            <person name="Langley C.H."/>
            <person name="Lapoint R."/>
            <person name="Lazzaro B.P."/>
            <person name="Lee S.J."/>
            <person name="Levesque L."/>
            <person name="Li R."/>
            <person name="Lin C.F."/>
            <person name="Lin M.F."/>
            <person name="Lindblad-Toh K."/>
            <person name="Llopart A."/>
            <person name="Long M."/>
            <person name="Low L."/>
            <person name="Lozovsky E."/>
            <person name="Lu J."/>
            <person name="Luo M."/>
            <person name="Machado C.A."/>
            <person name="Makalowski W."/>
            <person name="Marzo M."/>
            <person name="Matsuda M."/>
            <person name="Matzkin L."/>
            <person name="McAllister B."/>
            <person name="McBride C.S."/>
            <person name="McKernan B."/>
            <person name="McKernan K."/>
            <person name="Mendez-Lago M."/>
            <person name="Minx P."/>
            <person name="Mollenhauer M.U."/>
            <person name="Montooth K."/>
            <person name="Mount S.M."/>
            <person name="Mu X."/>
            <person name="Myers E."/>
            <person name="Negre B."/>
            <person name="Newfeld S."/>
            <person name="Nielsen R."/>
            <person name="Noor M.A."/>
            <person name="O'Grady P."/>
            <person name="Pachter L."/>
            <person name="Papaceit M."/>
            <person name="Parisi M.J."/>
            <person name="Parisi M."/>
            <person name="Parts L."/>
            <person name="Pedersen J.S."/>
            <person name="Pesole G."/>
            <person name="Phillippy A.M."/>
            <person name="Ponting C.P."/>
            <person name="Pop M."/>
            <person name="Porcelli D."/>
            <person name="Powell J.R."/>
            <person name="Prohaska S."/>
            <person name="Pruitt K."/>
            <person name="Puig M."/>
            <person name="Quesneville H."/>
            <person name="Ram K.R."/>
            <person name="Rand D."/>
            <person name="Rasmussen M.D."/>
            <person name="Reed L.K."/>
            <person name="Reenan R."/>
            <person name="Reily A."/>
            <person name="Remington K.A."/>
            <person name="Rieger T.T."/>
            <person name="Ritchie M.G."/>
            <person name="Robin C."/>
            <person name="Rogers Y.H."/>
            <person name="Rohde C."/>
            <person name="Rozas J."/>
            <person name="Rubenfield M.J."/>
            <person name="Ruiz A."/>
            <person name="Russo S."/>
            <person name="Salzberg S.L."/>
            <person name="Sanchez-Gracia A."/>
            <person name="Saranga D.J."/>
            <person name="Sato H."/>
            <person name="Schaeffer S.W."/>
            <person name="Schatz M.C."/>
            <person name="Schlenke T."/>
            <person name="Schwartz R."/>
            <person name="Segarra C."/>
            <person name="Singh R.S."/>
            <person name="Sirot L."/>
            <person name="Sirota M."/>
            <person name="Sisneros N.B."/>
            <person name="Smith C.D."/>
            <person name="Smith T.F."/>
            <person name="Spieth J."/>
            <person name="Stage D.E."/>
            <person name="Stark A."/>
            <person name="Stephan W."/>
            <person name="Strausberg R.L."/>
            <person name="Strempel S."/>
            <person name="Sturgill D."/>
            <person name="Sutton G."/>
            <person name="Sutton G.G."/>
            <person name="Tao W."/>
            <person name="Teichmann S."/>
            <person name="Tobari Y.N."/>
            <person name="Tomimura Y."/>
            <person name="Tsolas J.M."/>
            <person name="Valente V.L."/>
            <person name="Venter E."/>
            <person name="Venter J.C."/>
            <person name="Vicario S."/>
            <person name="Vieira F.G."/>
            <person name="Vilella A.J."/>
            <person name="Villasante A."/>
            <person name="Walenz B."/>
            <person name="Wang J."/>
            <person name="Wasserman M."/>
            <person name="Watts T."/>
            <person name="Wilson D."/>
            <person name="Wilson R.K."/>
            <person name="Wing R.A."/>
            <person name="Wolfner M.F."/>
            <person name="Wong A."/>
            <person name="Wong G.K."/>
            <person name="Wu C.I."/>
            <person name="Wu G."/>
            <person name="Yamamoto D."/>
            <person name="Yang H.P."/>
            <person name="Yang S.P."/>
            <person name="Yorke J.A."/>
            <person name="Yoshida K."/>
            <person name="Zdobnov E."/>
            <person name="Zhang P."/>
            <person name="Zhang Y."/>
            <person name="Zimin A.V."/>
            <person name="Baldwin J."/>
            <person name="Abdouelleil A."/>
            <person name="Abdulkadir J."/>
            <person name="Abebe A."/>
            <person name="Abera B."/>
            <person name="Abreu J."/>
            <person name="Acer S.C."/>
            <person name="Aftuck L."/>
            <person name="Alexander A."/>
            <person name="An P."/>
            <person name="Anderson E."/>
            <person name="Anderson S."/>
            <person name="Arachi H."/>
            <person name="Azer M."/>
            <person name="Bachantsang P."/>
            <person name="Barry A."/>
            <person name="Bayul T."/>
            <person name="Berlin A."/>
            <person name="Bessette D."/>
            <person name="Bloom T."/>
            <person name="Blye J."/>
            <person name="Boguslavskiy L."/>
            <person name="Bonnet C."/>
            <person name="Boukhgalter B."/>
            <person name="Bourzgui I."/>
            <person name="Brown A."/>
            <person name="Cahill P."/>
            <person name="Channer S."/>
            <person name="Cheshatsang Y."/>
            <person name="Chuda L."/>
            <person name="Citroen M."/>
            <person name="Collymore A."/>
            <person name="Cooke P."/>
            <person name="Costello M."/>
            <person name="D'Aco K."/>
            <person name="Daza R."/>
            <person name="De Haan G."/>
            <person name="DeGray S."/>
            <person name="DeMaso C."/>
            <person name="Dhargay N."/>
            <person name="Dooley K."/>
            <person name="Dooley E."/>
            <person name="Doricent M."/>
            <person name="Dorje P."/>
            <person name="Dorjee K."/>
            <person name="Dupes A."/>
            <person name="Elong R."/>
            <person name="Falk J."/>
            <person name="Farina A."/>
            <person name="Faro S."/>
            <person name="Ferguson D."/>
            <person name="Fisher S."/>
            <person name="Foley C.D."/>
            <person name="Franke A."/>
            <person name="Friedrich D."/>
            <person name="Gadbois L."/>
            <person name="Gearin G."/>
            <person name="Gearin C.R."/>
            <person name="Giannoukos G."/>
            <person name="Goode T."/>
            <person name="Graham J."/>
            <person name="Grandbois E."/>
            <person name="Grewal S."/>
            <person name="Gyaltsen K."/>
            <person name="Hafez N."/>
            <person name="Hagos B."/>
            <person name="Hall J."/>
            <person name="Henson C."/>
            <person name="Hollinger A."/>
            <person name="Honan T."/>
            <person name="Huard M.D."/>
            <person name="Hughes L."/>
            <person name="Hurhula B."/>
            <person name="Husby M.E."/>
            <person name="Kamat A."/>
            <person name="Kanga B."/>
            <person name="Kashin S."/>
            <person name="Khazanovich D."/>
            <person name="Kisner P."/>
            <person name="Lance K."/>
            <person name="Lara M."/>
            <person name="Lee W."/>
            <person name="Lennon N."/>
            <person name="Letendre F."/>
            <person name="LeVine R."/>
            <person name="Lipovsky A."/>
            <person name="Liu X."/>
            <person name="Liu J."/>
            <person name="Liu S."/>
            <person name="Lokyitsang T."/>
            <person name="Lokyitsang Y."/>
            <person name="Lubonja R."/>
            <person name="Lui A."/>
            <person name="MacDonald P."/>
            <person name="Magnisalis V."/>
            <person name="Maru K."/>
            <person name="Matthews C."/>
            <person name="McCusker W."/>
            <person name="McDonough S."/>
            <person name="Mehta T."/>
            <person name="Meldrim J."/>
            <person name="Meneus L."/>
            <person name="Mihai O."/>
            <person name="Mihalev A."/>
            <person name="Mihova T."/>
            <person name="Mittelman R."/>
            <person name="Mlenga V."/>
            <person name="Montmayeur A."/>
            <person name="Mulrain L."/>
            <person name="Navidi A."/>
            <person name="Naylor J."/>
            <person name="Negash T."/>
            <person name="Nguyen T."/>
            <person name="Nguyen N."/>
            <person name="Nicol R."/>
            <person name="Norbu C."/>
            <person name="Norbu N."/>
            <person name="Novod N."/>
            <person name="O'Neill B."/>
            <person name="Osman S."/>
            <person name="Markiewicz E."/>
            <person name="Oyono O.L."/>
            <person name="Patti C."/>
            <person name="Phunkhang P."/>
            <person name="Pierre F."/>
            <person name="Priest M."/>
            <person name="Raghuraman S."/>
            <person name="Rege F."/>
            <person name="Reyes R."/>
            <person name="Rise C."/>
            <person name="Rogov P."/>
            <person name="Ross K."/>
            <person name="Ryan E."/>
            <person name="Settipalli S."/>
            <person name="Shea T."/>
            <person name="Sherpa N."/>
            <person name="Shi L."/>
            <person name="Shih D."/>
            <person name="Sparrow T."/>
            <person name="Spaulding J."/>
            <person name="Stalker J."/>
            <person name="Stange-Thomann N."/>
            <person name="Stavropoulos S."/>
            <person name="Stone C."/>
            <person name="Strader C."/>
            <person name="Tesfaye S."/>
            <person name="Thomson T."/>
            <person name="Thoulutsang Y."/>
            <person name="Thoulutsang D."/>
            <person name="Topham K."/>
            <person name="Topping I."/>
            <person name="Tsamla T."/>
            <person name="Vassiliev H."/>
            <person name="Vo A."/>
            <person name="Wangchuk T."/>
            <person name="Wangdi T."/>
            <person name="Weiand M."/>
            <person name="Wilkinson J."/>
            <person name="Wilson A."/>
            <person name="Yadav S."/>
            <person name="Young G."/>
            <person name="Yu Q."/>
            <person name="Zembek L."/>
            <person name="Zhong D."/>
            <person name="Zimmer A."/>
            <person name="Zwirko Z."/>
            <person name="Jaffe D.B."/>
            <person name="Alvarez P."/>
            <person name="Brockman W."/>
            <person name="Butler J."/>
            <person name="Chin C."/>
            <person name="Gnerre S."/>
            <person name="Grabherr M."/>
            <person name="Kleber M."/>
            <person name="Mauceli E."/>
            <person name="MacCallum I."/>
        </authorList>
    </citation>
    <scope>NUCLEOTIDE SEQUENCE [LARGE SCALE GENOMIC DNA]</scope>
    <source>
        <strain evidence="8">white501</strain>
    </source>
</reference>
<dbReference type="SUPFAM" id="SSF46966">
    <property type="entry name" value="Spectrin repeat"/>
    <property type="match status" value="6"/>
</dbReference>
<dbReference type="GO" id="GO:0034993">
    <property type="term" value="C:meiotic nuclear membrane microtubule tethering complex"/>
    <property type="evidence" value="ECO:0007669"/>
    <property type="project" value="TreeGrafter"/>
</dbReference>
<dbReference type="PANTHER" id="PTHR47535">
    <property type="entry name" value="MUSCLE-SPECIFIC PROTEIN 300 KDA, ISOFORM G"/>
    <property type="match status" value="1"/>
</dbReference>
<evidence type="ECO:0000256" key="2">
    <source>
        <dbReference type="ARBA" id="ARBA00022692"/>
    </source>
</evidence>
<dbReference type="FunFam" id="1.20.58.60:FF:000204">
    <property type="entry name" value="Uncharacterized protein, isoform D"/>
    <property type="match status" value="1"/>
</dbReference>
<dbReference type="FunFam" id="1.20.58.60:FF:000188">
    <property type="entry name" value="Uncharacterized protein, isoform D"/>
    <property type="match status" value="1"/>
</dbReference>
<dbReference type="OrthoDB" id="6538186at2759"/>
<keyword evidence="6" id="KW-0175">Coiled coil</keyword>
<dbReference type="InterPro" id="IPR052403">
    <property type="entry name" value="LINC-complex_assoc"/>
</dbReference>
<comment type="subcellular location">
    <subcellularLocation>
        <location evidence="1">Membrane</location>
    </subcellularLocation>
</comment>
<protein>
    <submittedName>
        <fullName evidence="7">GD23325</fullName>
    </submittedName>
</protein>
<feature type="coiled-coil region" evidence="6">
    <location>
        <begin position="83"/>
        <end position="110"/>
    </location>
</feature>
<dbReference type="PhylomeDB" id="B4Q3J2"/>
<dbReference type="Gene3D" id="1.20.58.60">
    <property type="match status" value="5"/>
</dbReference>
<proteinExistence type="predicted"/>
<dbReference type="HOGENOM" id="CLU_316084_0_0_1"/>
<feature type="coiled-coil region" evidence="6">
    <location>
        <begin position="785"/>
        <end position="829"/>
    </location>
</feature>
<dbReference type="Pfam" id="PF00435">
    <property type="entry name" value="Spectrin"/>
    <property type="match status" value="3"/>
</dbReference>
<dbReference type="InterPro" id="IPR002017">
    <property type="entry name" value="Spectrin_repeat"/>
</dbReference>
<dbReference type="FunFam" id="1.20.58.60:FF:000208">
    <property type="entry name" value="Uncharacterized protein, isoform B"/>
    <property type="match status" value="1"/>
</dbReference>
<evidence type="ECO:0000313" key="8">
    <source>
        <dbReference type="Proteomes" id="UP000000304"/>
    </source>
</evidence>
<evidence type="ECO:0000256" key="1">
    <source>
        <dbReference type="ARBA" id="ARBA00004370"/>
    </source>
</evidence>
<dbReference type="PANTHER" id="PTHR47535:SF1">
    <property type="entry name" value="NESPRIN-1"/>
    <property type="match status" value="1"/>
</dbReference>
<keyword evidence="5" id="KW-0472">Membrane</keyword>
<sequence length="924" mass="106560">EQKNTIESYQSLFDAGNEFATWLRNAKERLSKCSEPTGDKQALAEKTHQLKILQGELPEGAQKLKNALEQGEIACRSAEPEDCEIIEQEVALLQEEFDAYREALNKAKDYLEVGIVKWSDYQDQYTEALEWLSKTEALVQSYNKLQDSLIQKKVVLEQFQGHLQTLFDWQKTLDDLNMKAQVLLETCSDTRISNAIMQLTTKYNALLTLAKEVMRRLEMHYQEHQQHHSLYEECQSWIEKTREKLSECEQIPGTLNEVQIKLNTVKNLRQGFETGQNKLRYLLELKEKVIMNTEQNGAAKIQEDTEALKQDFDKLLVDLNDVRQKLANRLAQLEEIFKLYKILVEWLEDVEPSVKTSDEFFNDLSEKRAALEKFRVIQRDINGHNDIVEKINQRLKEDNSLDLKDFQPGLTKFDDLQTQVNKIIESLENQVNSHEKYKQAYNELQDWLRRTRIEVEQCADCHGEKDQVESRLNRLGDIQSSSLEGKALLEACEELSQSVIATSGSEGQDNVAQEIKHLTSEWETLQSLSRDARGSLESCLAAWQTFLQKFNKINLWIETMNKRVTKSQEGENKTPEDLVNAKKLLEEVLAEKDNVEDLNDNCELLMEQSACTRIRDQTIETQANYTKLLTSAQGLVAKIEKNLSDHTEFLNYKKEMDAWIEKAQQVLDDCSTDGDAAIIAQKLDTVNSLASRLPEGQHLLALVQDAYSKASNITPEDKQEKLRELMTKVREDWDALGLAVKQKLSDLKQTQTRWNDFAANKDKLEKWLNETETTLKVAPETKGELSEMKTLLERYKTLSNELKQKGNELEQLQSEARDLGTEVDAVNRLQSRCDKLKNDCSAHITALEQEMFDYNAYHQSLQDVEKWLLQISFQLMAHNSLFISNREQTQEQIKQHEALLVEIQKYQTNLDDLNAKGQGADQAL</sequence>
<dbReference type="GO" id="GO:0007097">
    <property type="term" value="P:nuclear migration"/>
    <property type="evidence" value="ECO:0007669"/>
    <property type="project" value="TreeGrafter"/>
</dbReference>
<dbReference type="GO" id="GO:0005640">
    <property type="term" value="C:nuclear outer membrane"/>
    <property type="evidence" value="ECO:0007669"/>
    <property type="project" value="TreeGrafter"/>
</dbReference>
<evidence type="ECO:0000256" key="6">
    <source>
        <dbReference type="SAM" id="Coils"/>
    </source>
</evidence>
<organism evidence="7 8">
    <name type="scientific">Drosophila simulans</name>
    <name type="common">Fruit fly</name>
    <dbReference type="NCBI Taxonomy" id="7240"/>
    <lineage>
        <taxon>Eukaryota</taxon>
        <taxon>Metazoa</taxon>
        <taxon>Ecdysozoa</taxon>
        <taxon>Arthropoda</taxon>
        <taxon>Hexapoda</taxon>
        <taxon>Insecta</taxon>
        <taxon>Pterygota</taxon>
        <taxon>Neoptera</taxon>
        <taxon>Endopterygota</taxon>
        <taxon>Diptera</taxon>
        <taxon>Brachycera</taxon>
        <taxon>Muscomorpha</taxon>
        <taxon>Ephydroidea</taxon>
        <taxon>Drosophilidae</taxon>
        <taxon>Drosophila</taxon>
        <taxon>Sophophora</taxon>
    </lineage>
</organism>